<name>E0DHA9_9CORY</name>
<keyword evidence="1" id="KW-0812">Transmembrane</keyword>
<reference evidence="2" key="1">
    <citation type="submission" date="2010-08" db="EMBL/GenBank/DDBJ databases">
        <authorList>
            <person name="Harkins D.M."/>
            <person name="Madupu R."/>
            <person name="Durkin A.S."/>
            <person name="Torralba M."/>
            <person name="Methe B."/>
            <person name="Sutton G.G."/>
            <person name="Nelson K.E."/>
        </authorList>
    </citation>
    <scope>NUCLEOTIDE SEQUENCE [LARGE SCALE GENOMIC DNA]</scope>
    <source>
        <strain evidence="2">ATCC 14266</strain>
    </source>
</reference>
<keyword evidence="3" id="KW-1185">Reference proteome</keyword>
<dbReference type="Proteomes" id="UP000004218">
    <property type="component" value="Unassembled WGS sequence"/>
</dbReference>
<dbReference type="GeneID" id="84574678"/>
<dbReference type="AlphaFoldDB" id="E0DHA9"/>
<organism evidence="2 3">
    <name type="scientific">Corynebacterium matruchotii ATCC 14266</name>
    <dbReference type="NCBI Taxonomy" id="553207"/>
    <lineage>
        <taxon>Bacteria</taxon>
        <taxon>Bacillati</taxon>
        <taxon>Actinomycetota</taxon>
        <taxon>Actinomycetes</taxon>
        <taxon>Mycobacteriales</taxon>
        <taxon>Corynebacteriaceae</taxon>
        <taxon>Corynebacterium</taxon>
    </lineage>
</organism>
<sequence length="200" mass="22782">MNNRDSLRKAWWPMKTKTRQWCILVVIILLVVAGGWATMQYKRINAVGAAIQQYEKHLDAQWIDKDCTLEHCLKSSKSLPGMLPDRAEFTQYERFNLKWRGDYVTLSAPVTDVWVYRVTKTNDGKLEAIVGIGITRCAIDSDGYSFTTDIRKITLAPSTIAGEYVVVEDESYSGKTHNPLFPFPKTLYVSKDNGKPQCPR</sequence>
<evidence type="ECO:0000313" key="3">
    <source>
        <dbReference type="Proteomes" id="UP000004218"/>
    </source>
</evidence>
<feature type="transmembrane region" description="Helical" evidence="1">
    <location>
        <begin position="21"/>
        <end position="39"/>
    </location>
</feature>
<evidence type="ECO:0000313" key="2">
    <source>
        <dbReference type="EMBL" id="EFM48362.1"/>
    </source>
</evidence>
<dbReference type="EMBL" id="ACSH02000006">
    <property type="protein sequence ID" value="EFM48362.1"/>
    <property type="molecule type" value="Genomic_DNA"/>
</dbReference>
<accession>E0DHA9</accession>
<dbReference type="RefSeq" id="WP_005526863.1">
    <property type="nucleotide sequence ID" value="NZ_ACSH02000006.1"/>
</dbReference>
<keyword evidence="1" id="KW-1133">Transmembrane helix</keyword>
<comment type="caution">
    <text evidence="2">The sequence shown here is derived from an EMBL/GenBank/DDBJ whole genome shotgun (WGS) entry which is preliminary data.</text>
</comment>
<evidence type="ECO:0000256" key="1">
    <source>
        <dbReference type="SAM" id="Phobius"/>
    </source>
</evidence>
<protein>
    <submittedName>
        <fullName evidence="2">Uncharacterized protein</fullName>
    </submittedName>
</protein>
<proteinExistence type="predicted"/>
<dbReference type="eggNOG" id="ENOG502ZAXD">
    <property type="taxonomic scope" value="Bacteria"/>
</dbReference>
<dbReference type="STRING" id="553207.HMPREF0299_5061"/>
<keyword evidence="1" id="KW-0472">Membrane</keyword>
<gene>
    <name evidence="2" type="ORF">HMPREF0299_5061</name>
</gene>